<evidence type="ECO:0000313" key="1">
    <source>
        <dbReference type="EMBL" id="ORB45389.1"/>
    </source>
</evidence>
<dbReference type="EMBL" id="MVIE01000004">
    <property type="protein sequence ID" value="ORB45389.1"/>
    <property type="molecule type" value="Genomic_DNA"/>
</dbReference>
<dbReference type="SUPFAM" id="SSF56801">
    <property type="entry name" value="Acetyl-CoA synthetase-like"/>
    <property type="match status" value="1"/>
</dbReference>
<gene>
    <name evidence="1" type="ORF">BST39_03950</name>
</gene>
<dbReference type="AlphaFoldDB" id="A0A1X0IGC0"/>
<accession>A0A1X0IGC0</accession>
<dbReference type="RefSeq" id="WP_083169315.1">
    <property type="nucleotide sequence ID" value="NZ_AP022619.1"/>
</dbReference>
<keyword evidence="2" id="KW-1185">Reference proteome</keyword>
<protein>
    <recommendedName>
        <fullName evidence="3">AMP-dependent synthetase/ligase domain-containing protein</fullName>
    </recommendedName>
</protein>
<dbReference type="Proteomes" id="UP000192513">
    <property type="component" value="Unassembled WGS sequence"/>
</dbReference>
<evidence type="ECO:0008006" key="3">
    <source>
        <dbReference type="Google" id="ProtNLM"/>
    </source>
</evidence>
<sequence>MSQQSTIARAAKLQRPGIAWIGRYKVGDDVIDFTVSEDDFARDSAWAAQVLRGHGIGKGSHVLVTATPSETPWIDAFRVGAGVAGAVHSNAEPWNWDARRSEMYIRRLNTEMVIGLSAETVTAMRQLTDAAVRLGSVGTILARPEALPVLNDLGIEAGLYVRLGPAVAVTAPDRAGLQYDEEEWAVESVDGQLVVSTVGPRATRFDRQPTGVAGEVTSTSGGARITLR</sequence>
<name>A0A1X0IGC0_9MYCO</name>
<evidence type="ECO:0000313" key="2">
    <source>
        <dbReference type="Proteomes" id="UP000192513"/>
    </source>
</evidence>
<reference evidence="1 2" key="1">
    <citation type="submission" date="2017-02" db="EMBL/GenBank/DDBJ databases">
        <title>The new phylogeny of genus Mycobacterium.</title>
        <authorList>
            <person name="Tortoli E."/>
            <person name="Trovato A."/>
            <person name="Cirillo D.M."/>
        </authorList>
    </citation>
    <scope>NUCLEOTIDE SEQUENCE [LARGE SCALE GENOMIC DNA]</scope>
    <source>
        <strain evidence="1 2">DSM 45000</strain>
    </source>
</reference>
<organism evidence="1 2">
    <name type="scientific">Mycobacterium paraseoulense</name>
    <dbReference type="NCBI Taxonomy" id="590652"/>
    <lineage>
        <taxon>Bacteria</taxon>
        <taxon>Bacillati</taxon>
        <taxon>Actinomycetota</taxon>
        <taxon>Actinomycetes</taxon>
        <taxon>Mycobacteriales</taxon>
        <taxon>Mycobacteriaceae</taxon>
        <taxon>Mycobacterium</taxon>
    </lineage>
</organism>
<comment type="caution">
    <text evidence="1">The sequence shown here is derived from an EMBL/GenBank/DDBJ whole genome shotgun (WGS) entry which is preliminary data.</text>
</comment>
<dbReference type="OrthoDB" id="7629028at2"/>
<proteinExistence type="predicted"/>